<proteinExistence type="inferred from homology"/>
<protein>
    <recommendedName>
        <fullName evidence="3">Fe2OG dioxygenase domain-containing protein</fullName>
    </recommendedName>
</protein>
<organism evidence="4">
    <name type="scientific">Chromera velia CCMP2878</name>
    <dbReference type="NCBI Taxonomy" id="1169474"/>
    <lineage>
        <taxon>Eukaryota</taxon>
        <taxon>Sar</taxon>
        <taxon>Alveolata</taxon>
        <taxon>Colpodellida</taxon>
        <taxon>Chromeraceae</taxon>
        <taxon>Chromera</taxon>
    </lineage>
</organism>
<dbReference type="Gene3D" id="2.60.120.330">
    <property type="entry name" value="B-lactam Antibiotic, Isopenicillin N Synthase, Chain"/>
    <property type="match status" value="1"/>
</dbReference>
<dbReference type="AlphaFoldDB" id="A0A0G4I0X5"/>
<dbReference type="PANTHER" id="PTHR47990">
    <property type="entry name" value="2-OXOGLUTARATE (2OG) AND FE(II)-DEPENDENT OXYGENASE SUPERFAMILY PROTEIN-RELATED"/>
    <property type="match status" value="1"/>
</dbReference>
<accession>A0A0G4I0X5</accession>
<evidence type="ECO:0000313" key="4">
    <source>
        <dbReference type="EMBL" id="CEM50534.1"/>
    </source>
</evidence>
<keyword evidence="1" id="KW-0408">Iron</keyword>
<gene>
    <name evidence="4" type="ORF">Cvel_10062</name>
</gene>
<dbReference type="GO" id="GO:0046872">
    <property type="term" value="F:metal ion binding"/>
    <property type="evidence" value="ECO:0007669"/>
    <property type="project" value="UniProtKB-KW"/>
</dbReference>
<feature type="region of interest" description="Disordered" evidence="2">
    <location>
        <begin position="105"/>
        <end position="134"/>
    </location>
</feature>
<dbReference type="SUPFAM" id="SSF51197">
    <property type="entry name" value="Clavaminate synthase-like"/>
    <property type="match status" value="1"/>
</dbReference>
<feature type="compositionally biased region" description="Basic and acidic residues" evidence="2">
    <location>
        <begin position="110"/>
        <end position="122"/>
    </location>
</feature>
<dbReference type="Pfam" id="PF03171">
    <property type="entry name" value="2OG-FeII_Oxy"/>
    <property type="match status" value="1"/>
</dbReference>
<dbReference type="InterPro" id="IPR044861">
    <property type="entry name" value="IPNS-like_FE2OG_OXY"/>
</dbReference>
<name>A0A0G4I0X5_9ALVE</name>
<dbReference type="PhylomeDB" id="A0A0G4I0X5"/>
<dbReference type="Pfam" id="PF14226">
    <property type="entry name" value="DIOX_N"/>
    <property type="match status" value="1"/>
</dbReference>
<dbReference type="PROSITE" id="PS51471">
    <property type="entry name" value="FE2OG_OXY"/>
    <property type="match status" value="1"/>
</dbReference>
<dbReference type="GO" id="GO:0016491">
    <property type="term" value="F:oxidoreductase activity"/>
    <property type="evidence" value="ECO:0007669"/>
    <property type="project" value="UniProtKB-KW"/>
</dbReference>
<dbReference type="InterPro" id="IPR005123">
    <property type="entry name" value="Oxoglu/Fe-dep_dioxygenase_dom"/>
</dbReference>
<comment type="similarity">
    <text evidence="1">Belongs to the iron/ascorbate-dependent oxidoreductase family.</text>
</comment>
<evidence type="ECO:0000256" key="2">
    <source>
        <dbReference type="SAM" id="MobiDB-lite"/>
    </source>
</evidence>
<evidence type="ECO:0000259" key="3">
    <source>
        <dbReference type="PROSITE" id="PS51471"/>
    </source>
</evidence>
<sequence length="372" mass="41398">MQEGQQEVSLPVVDLSAPPEVVATALREAAQTIGFFYVTGHGIPEALFEEHFEQLRAFFCLPLEEKMKIHTSKTGGVRGYIGIYEQGNYGIDESDKRAKELLEAASTEQKNGEQTDGEKVSDAETTDETAAVKGEDGLPMDLKEVFTMGTELPEDNPHYKASLFAKNIFPSKDKLKDFETVVLRYYESVWEVATMLFRYFAEGLGLPSDYFDSKITHPMNSMNCLHYPPYSGRDPQQLGIGAHTDYECFTLLAQGDVPGLEILLDGGRWTKVSIKKGAFVVNIGDMMARWSNGAFKSTVHRARNPSALHRYSCAYFCCCNYDVPLEALVDRENPKYKVVLAGDHLVGRIERANVYTGEQGPPSTAVAESNEK</sequence>
<keyword evidence="1" id="KW-0479">Metal-binding</keyword>
<dbReference type="VEuPathDB" id="CryptoDB:Cvel_10062"/>
<dbReference type="InterPro" id="IPR050231">
    <property type="entry name" value="Iron_ascorbate_oxido_reductase"/>
</dbReference>
<dbReference type="InterPro" id="IPR026992">
    <property type="entry name" value="DIOX_N"/>
</dbReference>
<keyword evidence="1" id="KW-0560">Oxidoreductase</keyword>
<feature type="domain" description="Fe2OG dioxygenase" evidence="3">
    <location>
        <begin position="218"/>
        <end position="319"/>
    </location>
</feature>
<evidence type="ECO:0000256" key="1">
    <source>
        <dbReference type="RuleBase" id="RU003682"/>
    </source>
</evidence>
<reference evidence="4" key="1">
    <citation type="submission" date="2014-11" db="EMBL/GenBank/DDBJ databases">
        <authorList>
            <person name="Otto D Thomas"/>
            <person name="Naeem Raeece"/>
        </authorList>
    </citation>
    <scope>NUCLEOTIDE SEQUENCE</scope>
</reference>
<dbReference type="InterPro" id="IPR027443">
    <property type="entry name" value="IPNS-like_sf"/>
</dbReference>
<dbReference type="EMBL" id="CDMZ01004694">
    <property type="protein sequence ID" value="CEM50534.1"/>
    <property type="molecule type" value="Genomic_DNA"/>
</dbReference>